<reference evidence="1 2" key="1">
    <citation type="submission" date="2021-03" db="EMBL/GenBank/DDBJ databases">
        <title>The first data on the complete genome of the tetrodotoxin-producing bacterium.</title>
        <authorList>
            <person name="Melnikova D.I."/>
            <person name="Nijland R."/>
            <person name="Magarlamov T.Y."/>
        </authorList>
    </citation>
    <scope>NUCLEOTIDE SEQUENCE [LARGE SCALE GENOMIC DNA]</scope>
    <source>
        <strain evidence="1 2">1839</strain>
    </source>
</reference>
<organism evidence="1 2">
    <name type="scientific">Cytobacillus gottheilii</name>
    <dbReference type="NCBI Taxonomy" id="859144"/>
    <lineage>
        <taxon>Bacteria</taxon>
        <taxon>Bacillati</taxon>
        <taxon>Bacillota</taxon>
        <taxon>Bacilli</taxon>
        <taxon>Bacillales</taxon>
        <taxon>Bacillaceae</taxon>
        <taxon>Cytobacillus</taxon>
    </lineage>
</organism>
<name>A0ABX8FG35_9BACI</name>
<dbReference type="Proteomes" id="UP000679247">
    <property type="component" value="Chromosome"/>
</dbReference>
<evidence type="ECO:0000313" key="2">
    <source>
        <dbReference type="Proteomes" id="UP000679247"/>
    </source>
</evidence>
<evidence type="ECO:0000313" key="1">
    <source>
        <dbReference type="EMBL" id="QVY62971.1"/>
    </source>
</evidence>
<dbReference type="InterPro" id="IPR027417">
    <property type="entry name" value="P-loop_NTPase"/>
</dbReference>
<keyword evidence="1" id="KW-0418">Kinase</keyword>
<proteinExistence type="predicted"/>
<dbReference type="RefSeq" id="WP_214478335.1">
    <property type="nucleotide sequence ID" value="NZ_CP071709.1"/>
</dbReference>
<gene>
    <name evidence="1" type="ORF">J1899_07990</name>
</gene>
<protein>
    <submittedName>
        <fullName evidence="1">Dephospho-CoA kinase</fullName>
    </submittedName>
</protein>
<dbReference type="EMBL" id="CP071709">
    <property type="protein sequence ID" value="QVY62971.1"/>
    <property type="molecule type" value="Genomic_DNA"/>
</dbReference>
<keyword evidence="1" id="KW-0808">Transferase</keyword>
<keyword evidence="2" id="KW-1185">Reference proteome</keyword>
<sequence>MTKFPVRKLAICGPIRAGKDAVADYLAREHAFERFAFATRMKSLLHELFPHIPDEPKPRRAYQIFGEGIRNLPIEGAEHVWINACLRLVNSHIWWHSEVDNRGANVVITDLRLPAEYDRLRAEGFTIIRVTAPDQLRMDRAIAAGDNFTVHDFAHDTEQHVNGFAVDYEIVNDGTLEELYAKVDEIVAKMEAVD</sequence>
<accession>A0ABX8FG35</accession>
<dbReference type="SUPFAM" id="SSF52540">
    <property type="entry name" value="P-loop containing nucleoside triphosphate hydrolases"/>
    <property type="match status" value="1"/>
</dbReference>
<dbReference type="Gene3D" id="3.40.50.300">
    <property type="entry name" value="P-loop containing nucleotide triphosphate hydrolases"/>
    <property type="match status" value="1"/>
</dbReference>
<dbReference type="GO" id="GO:0016301">
    <property type="term" value="F:kinase activity"/>
    <property type="evidence" value="ECO:0007669"/>
    <property type="project" value="UniProtKB-KW"/>
</dbReference>